<dbReference type="SUPFAM" id="SSF50331">
    <property type="entry name" value="MOP-like"/>
    <property type="match status" value="1"/>
</dbReference>
<proteinExistence type="predicted"/>
<keyword evidence="3" id="KW-0547">Nucleotide-binding</keyword>
<dbReference type="GO" id="GO:0055052">
    <property type="term" value="C:ATP-binding cassette (ABC) transporter complex, substrate-binding subunit-containing"/>
    <property type="evidence" value="ECO:0007669"/>
    <property type="project" value="TreeGrafter"/>
</dbReference>
<evidence type="ECO:0000256" key="2">
    <source>
        <dbReference type="ARBA" id="ARBA00022475"/>
    </source>
</evidence>
<dbReference type="InterPro" id="IPR047641">
    <property type="entry name" value="ABC_transpr_MalK/UgpC-like"/>
</dbReference>
<dbReference type="InterPro" id="IPR012340">
    <property type="entry name" value="NA-bd_OB-fold"/>
</dbReference>
<keyword evidence="6" id="KW-0472">Membrane</keyword>
<dbReference type="PANTHER" id="PTHR43875:SF15">
    <property type="entry name" value="TREHALOSE IMPORT ATP-BINDING PROTEIN SUGC"/>
    <property type="match status" value="1"/>
</dbReference>
<dbReference type="AlphaFoldDB" id="A0A542DP21"/>
<dbReference type="Pfam" id="PF17912">
    <property type="entry name" value="OB_MalK"/>
    <property type="match status" value="1"/>
</dbReference>
<dbReference type="NCBIfam" id="NF008653">
    <property type="entry name" value="PRK11650.1"/>
    <property type="match status" value="1"/>
</dbReference>
<dbReference type="Pfam" id="PF00005">
    <property type="entry name" value="ABC_tran"/>
    <property type="match status" value="1"/>
</dbReference>
<dbReference type="Gene3D" id="3.40.50.300">
    <property type="entry name" value="P-loop containing nucleotide triphosphate hydrolases"/>
    <property type="match status" value="1"/>
</dbReference>
<dbReference type="SUPFAM" id="SSF52540">
    <property type="entry name" value="P-loop containing nucleoside triphosphate hydrolases"/>
    <property type="match status" value="1"/>
</dbReference>
<dbReference type="InterPro" id="IPR017871">
    <property type="entry name" value="ABC_transporter-like_CS"/>
</dbReference>
<dbReference type="OrthoDB" id="9802264at2"/>
<dbReference type="InterPro" id="IPR040582">
    <property type="entry name" value="OB_MalK-like"/>
</dbReference>
<sequence>MSEIVLEKVTKRYPDGALAVSEVDINIADGEFIILVGPSGCGKSTTLNMVAGLEDISGGELRIDGKRMNEKAPKDRDIAMVFQSYALYPHMNVRENMAFPLRLAKVDDATVRQKVDEAARILDLTPHLDRKPANLSGGQRQRVAMGRAIVRSPKAFLMDEPLSNLDAKLRGQMRTSVSKLQKQLGTTTLYVTHDQTEAMTLGDRVVVLRAGYVQQIGSPQFLYDHPANLFVAGFIGSPSMNFVPATLADGELRSPLGPVTLTNRVRRLLEGANAPREVILGVRPEHFEDAALLDEEVKRGGTTLTAPVDVLESMGSEKYAHFTLEGELASSAELAELAADAGAADVPASGSQIVTRLSAASAAREGQNLDVWFDADKVQLFDPSSGRNLTQET</sequence>
<keyword evidence="1" id="KW-0813">Transport</keyword>
<dbReference type="InterPro" id="IPR008995">
    <property type="entry name" value="Mo/tungstate-bd_C_term_dom"/>
</dbReference>
<dbReference type="InterPro" id="IPR015855">
    <property type="entry name" value="ABC_transpr_MalK-like"/>
</dbReference>
<evidence type="ECO:0000259" key="7">
    <source>
        <dbReference type="PROSITE" id="PS50893"/>
    </source>
</evidence>
<comment type="caution">
    <text evidence="8">The sequence shown here is derived from an EMBL/GenBank/DDBJ whole genome shotgun (WGS) entry which is preliminary data.</text>
</comment>
<feature type="domain" description="ABC transporter" evidence="7">
    <location>
        <begin position="4"/>
        <end position="235"/>
    </location>
</feature>
<protein>
    <submittedName>
        <fullName evidence="8">Carbohydrate ABC transporter ATP-binding protein (CUT1 family)</fullName>
    </submittedName>
</protein>
<keyword evidence="2" id="KW-1003">Cell membrane</keyword>
<keyword evidence="9" id="KW-1185">Reference proteome</keyword>
<gene>
    <name evidence="8" type="ORF">FB471_4656</name>
</gene>
<dbReference type="PROSITE" id="PS50893">
    <property type="entry name" value="ABC_TRANSPORTER_2"/>
    <property type="match status" value="1"/>
</dbReference>
<dbReference type="InterPro" id="IPR003439">
    <property type="entry name" value="ABC_transporter-like_ATP-bd"/>
</dbReference>
<dbReference type="InterPro" id="IPR003593">
    <property type="entry name" value="AAA+_ATPase"/>
</dbReference>
<dbReference type="GO" id="GO:0140359">
    <property type="term" value="F:ABC-type transporter activity"/>
    <property type="evidence" value="ECO:0007669"/>
    <property type="project" value="InterPro"/>
</dbReference>
<evidence type="ECO:0000256" key="3">
    <source>
        <dbReference type="ARBA" id="ARBA00022741"/>
    </source>
</evidence>
<dbReference type="GO" id="GO:0005524">
    <property type="term" value="F:ATP binding"/>
    <property type="evidence" value="ECO:0007669"/>
    <property type="project" value="UniProtKB-KW"/>
</dbReference>
<organism evidence="8 9">
    <name type="scientific">Amycolatopsis cihanbeyliensis</name>
    <dbReference type="NCBI Taxonomy" id="1128664"/>
    <lineage>
        <taxon>Bacteria</taxon>
        <taxon>Bacillati</taxon>
        <taxon>Actinomycetota</taxon>
        <taxon>Actinomycetes</taxon>
        <taxon>Pseudonocardiales</taxon>
        <taxon>Pseudonocardiaceae</taxon>
        <taxon>Amycolatopsis</taxon>
    </lineage>
</organism>
<dbReference type="PROSITE" id="PS00211">
    <property type="entry name" value="ABC_TRANSPORTER_1"/>
    <property type="match status" value="1"/>
</dbReference>
<reference evidence="8 9" key="1">
    <citation type="submission" date="2019-06" db="EMBL/GenBank/DDBJ databases">
        <title>Sequencing the genomes of 1000 actinobacteria strains.</title>
        <authorList>
            <person name="Klenk H.-P."/>
        </authorList>
    </citation>
    <scope>NUCLEOTIDE SEQUENCE [LARGE SCALE GENOMIC DNA]</scope>
    <source>
        <strain evidence="8 9">DSM 45679</strain>
    </source>
</reference>
<name>A0A542DP21_AMYCI</name>
<evidence type="ECO:0000313" key="8">
    <source>
        <dbReference type="EMBL" id="TQJ04846.1"/>
    </source>
</evidence>
<evidence type="ECO:0000256" key="1">
    <source>
        <dbReference type="ARBA" id="ARBA00022448"/>
    </source>
</evidence>
<evidence type="ECO:0000256" key="6">
    <source>
        <dbReference type="ARBA" id="ARBA00023136"/>
    </source>
</evidence>
<accession>A0A542DP21</accession>
<dbReference type="Gene3D" id="2.40.50.100">
    <property type="match status" value="1"/>
</dbReference>
<evidence type="ECO:0000256" key="4">
    <source>
        <dbReference type="ARBA" id="ARBA00022840"/>
    </source>
</evidence>
<evidence type="ECO:0000256" key="5">
    <source>
        <dbReference type="ARBA" id="ARBA00022967"/>
    </source>
</evidence>
<dbReference type="EMBL" id="VFML01000001">
    <property type="protein sequence ID" value="TQJ04846.1"/>
    <property type="molecule type" value="Genomic_DNA"/>
</dbReference>
<dbReference type="GO" id="GO:0016887">
    <property type="term" value="F:ATP hydrolysis activity"/>
    <property type="evidence" value="ECO:0007669"/>
    <property type="project" value="InterPro"/>
</dbReference>
<dbReference type="Proteomes" id="UP000320876">
    <property type="component" value="Unassembled WGS sequence"/>
</dbReference>
<dbReference type="RefSeq" id="WP_142000473.1">
    <property type="nucleotide sequence ID" value="NZ_VFML01000001.1"/>
</dbReference>
<dbReference type="PANTHER" id="PTHR43875">
    <property type="entry name" value="MALTODEXTRIN IMPORT ATP-BINDING PROTEIN MSMX"/>
    <property type="match status" value="1"/>
</dbReference>
<dbReference type="Gene3D" id="2.40.50.140">
    <property type="entry name" value="Nucleic acid-binding proteins"/>
    <property type="match status" value="1"/>
</dbReference>
<dbReference type="GO" id="GO:0008643">
    <property type="term" value="P:carbohydrate transport"/>
    <property type="evidence" value="ECO:0007669"/>
    <property type="project" value="InterPro"/>
</dbReference>
<dbReference type="FunFam" id="3.40.50.300:FF:000042">
    <property type="entry name" value="Maltose/maltodextrin ABC transporter, ATP-binding protein"/>
    <property type="match status" value="1"/>
</dbReference>
<dbReference type="CDD" id="cd03301">
    <property type="entry name" value="ABC_MalK_N"/>
    <property type="match status" value="1"/>
</dbReference>
<dbReference type="SMART" id="SM00382">
    <property type="entry name" value="AAA"/>
    <property type="match status" value="1"/>
</dbReference>
<evidence type="ECO:0000313" key="9">
    <source>
        <dbReference type="Proteomes" id="UP000320876"/>
    </source>
</evidence>
<dbReference type="InterPro" id="IPR027417">
    <property type="entry name" value="P-loop_NTPase"/>
</dbReference>
<keyword evidence="4 8" id="KW-0067">ATP-binding</keyword>
<keyword evidence="5" id="KW-1278">Translocase</keyword>